<dbReference type="Gene3D" id="1.10.443.10">
    <property type="entry name" value="Intergrase catalytic core"/>
    <property type="match status" value="1"/>
</dbReference>
<gene>
    <name evidence="4" type="ORF">C8259_13090</name>
</gene>
<dbReference type="Proteomes" id="UP000241647">
    <property type="component" value="Unassembled WGS sequence"/>
</dbReference>
<dbReference type="GO" id="GO:0015074">
    <property type="term" value="P:DNA integration"/>
    <property type="evidence" value="ECO:0007669"/>
    <property type="project" value="InterPro"/>
</dbReference>
<evidence type="ECO:0000259" key="3">
    <source>
        <dbReference type="PROSITE" id="PS51898"/>
    </source>
</evidence>
<dbReference type="Pfam" id="PF00589">
    <property type="entry name" value="Phage_integrase"/>
    <property type="match status" value="1"/>
</dbReference>
<dbReference type="InterPro" id="IPR011010">
    <property type="entry name" value="DNA_brk_join_enz"/>
</dbReference>
<sequence length="245" mass="25794">MPRPASAAAAARRAVVAPASSTSQRPASSSPRSARVAASSPHTAPMIPSTPTACVAAYPAGVSMSGEGPNSAVRPMLVPIIATRRARSAAVGTPLKARAVAVSALGAFPQFSVPYHDAGSASVRTTPQGNEWLTELRPRFSPGKHPALWITERVGRLSPRSINEAFVSVREAAGLDDALDVHCLRHSAVTHWTEFGYPARFVQEQVGHSHAATTAIYTGVSNEFRNTLLAAALKNRLGAEWESDT</sequence>
<proteinExistence type="predicted"/>
<dbReference type="InterPro" id="IPR002104">
    <property type="entry name" value="Integrase_catalytic"/>
</dbReference>
<evidence type="ECO:0000313" key="4">
    <source>
        <dbReference type="EMBL" id="PSR63580.1"/>
    </source>
</evidence>
<organism evidence="4 5">
    <name type="scientific">Nocardia nova</name>
    <dbReference type="NCBI Taxonomy" id="37330"/>
    <lineage>
        <taxon>Bacteria</taxon>
        <taxon>Bacillati</taxon>
        <taxon>Actinomycetota</taxon>
        <taxon>Actinomycetes</taxon>
        <taxon>Mycobacteriales</taxon>
        <taxon>Nocardiaceae</taxon>
        <taxon>Nocardia</taxon>
    </lineage>
</organism>
<evidence type="ECO:0000256" key="1">
    <source>
        <dbReference type="ARBA" id="ARBA00023172"/>
    </source>
</evidence>
<evidence type="ECO:0000256" key="2">
    <source>
        <dbReference type="SAM" id="MobiDB-lite"/>
    </source>
</evidence>
<dbReference type="SUPFAM" id="SSF56349">
    <property type="entry name" value="DNA breaking-rejoining enzymes"/>
    <property type="match status" value="1"/>
</dbReference>
<dbReference type="PROSITE" id="PS51898">
    <property type="entry name" value="TYR_RECOMBINASE"/>
    <property type="match status" value="1"/>
</dbReference>
<evidence type="ECO:0000313" key="5">
    <source>
        <dbReference type="Proteomes" id="UP000241647"/>
    </source>
</evidence>
<dbReference type="InterPro" id="IPR013762">
    <property type="entry name" value="Integrase-like_cat_sf"/>
</dbReference>
<dbReference type="AlphaFoldDB" id="A0A2T2Z755"/>
<protein>
    <recommendedName>
        <fullName evidence="3">Tyr recombinase domain-containing protein</fullName>
    </recommendedName>
</protein>
<dbReference type="GO" id="GO:0006310">
    <property type="term" value="P:DNA recombination"/>
    <property type="evidence" value="ECO:0007669"/>
    <property type="project" value="UniProtKB-KW"/>
</dbReference>
<accession>A0A2T2Z755</accession>
<dbReference type="GO" id="GO:0003677">
    <property type="term" value="F:DNA binding"/>
    <property type="evidence" value="ECO:0007669"/>
    <property type="project" value="InterPro"/>
</dbReference>
<reference evidence="4 5" key="1">
    <citation type="submission" date="2018-02" db="EMBL/GenBank/DDBJ databases">
        <title>8 Nocardia nova and 1 Nocardia cyriacigeorgica strain used for evolution to TMP-SMX.</title>
        <authorList>
            <person name="Mehta H."/>
            <person name="Weng J."/>
            <person name="Shamoo Y."/>
        </authorList>
    </citation>
    <scope>NUCLEOTIDE SEQUENCE [LARGE SCALE GENOMIC DNA]</scope>
    <source>
        <strain evidence="4 5">ATCC 33727</strain>
    </source>
</reference>
<keyword evidence="1" id="KW-0233">DNA recombination</keyword>
<name>A0A2T2Z755_9NOCA</name>
<dbReference type="EMBL" id="PYHS01000005">
    <property type="protein sequence ID" value="PSR63580.1"/>
    <property type="molecule type" value="Genomic_DNA"/>
</dbReference>
<comment type="caution">
    <text evidence="4">The sequence shown here is derived from an EMBL/GenBank/DDBJ whole genome shotgun (WGS) entry which is preliminary data.</text>
</comment>
<feature type="domain" description="Tyr recombinase" evidence="3">
    <location>
        <begin position="45"/>
        <end position="230"/>
    </location>
</feature>
<feature type="region of interest" description="Disordered" evidence="2">
    <location>
        <begin position="1"/>
        <end position="50"/>
    </location>
</feature>
<feature type="compositionally biased region" description="Low complexity" evidence="2">
    <location>
        <begin position="1"/>
        <end position="41"/>
    </location>
</feature>